<dbReference type="EMBL" id="WQLA01000001">
    <property type="protein sequence ID" value="MVN89540.1"/>
    <property type="molecule type" value="Genomic_DNA"/>
</dbReference>
<keyword evidence="4 7" id="KW-0769">Symport</keyword>
<dbReference type="HAMAP" id="MF_00221">
    <property type="entry name" value="NRAMP"/>
    <property type="match status" value="1"/>
</dbReference>
<feature type="transmembrane region" description="Helical" evidence="7">
    <location>
        <begin position="203"/>
        <end position="222"/>
    </location>
</feature>
<feature type="transmembrane region" description="Helical" evidence="7">
    <location>
        <begin position="60"/>
        <end position="83"/>
    </location>
</feature>
<comment type="similarity">
    <text evidence="7">Belongs to the NRAMP family.</text>
</comment>
<dbReference type="GO" id="GO:0046872">
    <property type="term" value="F:metal ion binding"/>
    <property type="evidence" value="ECO:0007669"/>
    <property type="project" value="UniProtKB-UniRule"/>
</dbReference>
<keyword evidence="3 7" id="KW-0812">Transmembrane</keyword>
<feature type="transmembrane region" description="Helical" evidence="7">
    <location>
        <begin position="301"/>
        <end position="320"/>
    </location>
</feature>
<evidence type="ECO:0000256" key="1">
    <source>
        <dbReference type="ARBA" id="ARBA00004141"/>
    </source>
</evidence>
<keyword evidence="6 7" id="KW-0472">Membrane</keyword>
<dbReference type="Pfam" id="PF01566">
    <property type="entry name" value="Nramp"/>
    <property type="match status" value="1"/>
</dbReference>
<evidence type="ECO:0000313" key="10">
    <source>
        <dbReference type="Proteomes" id="UP000434850"/>
    </source>
</evidence>
<dbReference type="GO" id="GO:0015293">
    <property type="term" value="F:symporter activity"/>
    <property type="evidence" value="ECO:0007669"/>
    <property type="project" value="UniProtKB-UniRule"/>
</dbReference>
<comment type="function">
    <text evidence="7">H(+)-stimulated, divalent metal cation uptake system.</text>
</comment>
<accession>A0A6I4I3F3</accession>
<dbReference type="Pfam" id="PF00582">
    <property type="entry name" value="Usp"/>
    <property type="match status" value="1"/>
</dbReference>
<evidence type="ECO:0000256" key="5">
    <source>
        <dbReference type="ARBA" id="ARBA00022989"/>
    </source>
</evidence>
<dbReference type="InterPro" id="IPR014729">
    <property type="entry name" value="Rossmann-like_a/b/a_fold"/>
</dbReference>
<dbReference type="GO" id="GO:0034755">
    <property type="term" value="P:iron ion transmembrane transport"/>
    <property type="evidence" value="ECO:0007669"/>
    <property type="project" value="TreeGrafter"/>
</dbReference>
<dbReference type="NCBIfam" id="NF037982">
    <property type="entry name" value="Nramp_1"/>
    <property type="match status" value="1"/>
</dbReference>
<keyword evidence="2 7" id="KW-0813">Transport</keyword>
<dbReference type="RefSeq" id="WP_157539343.1">
    <property type="nucleotide sequence ID" value="NZ_WQLA01000001.1"/>
</dbReference>
<feature type="transmembrane region" description="Helical" evidence="7">
    <location>
        <begin position="364"/>
        <end position="385"/>
    </location>
</feature>
<feature type="transmembrane region" description="Helical" evidence="7">
    <location>
        <begin position="103"/>
        <end position="126"/>
    </location>
</feature>
<feature type="transmembrane region" description="Helical" evidence="7">
    <location>
        <begin position="405"/>
        <end position="423"/>
    </location>
</feature>
<dbReference type="CDD" id="cd00293">
    <property type="entry name" value="USP-like"/>
    <property type="match status" value="1"/>
</dbReference>
<feature type="transmembrane region" description="Helical" evidence="7">
    <location>
        <begin position="21"/>
        <end position="40"/>
    </location>
</feature>
<evidence type="ECO:0000256" key="4">
    <source>
        <dbReference type="ARBA" id="ARBA00022847"/>
    </source>
</evidence>
<comment type="subcellular location">
    <subcellularLocation>
        <location evidence="7">Cell membrane</location>
        <topology evidence="7">Multi-pass membrane protein</topology>
    </subcellularLocation>
    <subcellularLocation>
        <location evidence="1">Membrane</location>
        <topology evidence="1">Multi-pass membrane protein</topology>
    </subcellularLocation>
</comment>
<dbReference type="SUPFAM" id="SSF52402">
    <property type="entry name" value="Adenine nucleotide alpha hydrolases-like"/>
    <property type="match status" value="1"/>
</dbReference>
<sequence length="626" mass="68432">MSTQRESLSNVHGTVDTQGKTGWRKIAAFIGPAYLISVGYMDPGNWATDLQAGSQFGYKLVWVLLMSNMIALLLQSLSARLGIVRGLDIAQASKNTYPPFVNFCLYVLAQISIIACDLAEIIGMAIGLQLLFGLPLIWGVSITMLDTLLLLFLLNKGMRRLEGFIVSLIFIVGVSFFIEMIIVEPDLPELAKGFVPSTLNHDALYIAIGIIGATVMPHNLYLHSSLVQTRKIDRSDAGIRSALKFNLWDTTIALNLAFLVNAAILILAASAFFRNGYHEVAEIEDAYKLLTNIFGNMAPKLFAIALIAAGQSSTITGTLAGQIIMEGHLNLRIAPWLRRLLTRMLAIVPAYLTLLYAGENGLGRLLVLSQVVLSLQLGFAVIPLIHFTSDKRSMGNFAIKPYVKVLAWLIAAVIVGLNARLVIEEISKWTTANPDSAYLIHYIVTPLAIAIGLLLVYVFVKPFISKPQRDVVVPHGIASAIQNIDSIHYNHIGVAIDFSMNDEASIKHAIMQGGKQATYTLIHVVETAGARYHGKQVMDFETQSDHDNMEQYVKALQALGYKSVASIGYGSRANAIAGVVNNEKIDFLVMGSHGHKAVKDLIYGTTVDTVRHLVNIPVLVVKQAKK</sequence>
<keyword evidence="5 7" id="KW-1133">Transmembrane helix</keyword>
<comment type="caution">
    <text evidence="7">Lacks conserved residue(s) required for the propagation of feature annotation.</text>
</comment>
<organism evidence="9 10">
    <name type="scientific">Mucilaginibacter aquatilis</name>
    <dbReference type="NCBI Taxonomy" id="1517760"/>
    <lineage>
        <taxon>Bacteria</taxon>
        <taxon>Pseudomonadati</taxon>
        <taxon>Bacteroidota</taxon>
        <taxon>Sphingobacteriia</taxon>
        <taxon>Sphingobacteriales</taxon>
        <taxon>Sphingobacteriaceae</taxon>
        <taxon>Mucilaginibacter</taxon>
    </lineage>
</organism>
<keyword evidence="10" id="KW-1185">Reference proteome</keyword>
<dbReference type="PANTHER" id="PTHR11706">
    <property type="entry name" value="SOLUTE CARRIER PROTEIN FAMILY 11 MEMBER"/>
    <property type="match status" value="1"/>
</dbReference>
<evidence type="ECO:0000256" key="2">
    <source>
        <dbReference type="ARBA" id="ARBA00022448"/>
    </source>
</evidence>
<dbReference type="AlphaFoldDB" id="A0A6I4I3F3"/>
<dbReference type="PRINTS" id="PR00447">
    <property type="entry name" value="NATRESASSCMP"/>
</dbReference>
<keyword evidence="7" id="KW-1003">Cell membrane</keyword>
<keyword evidence="7" id="KW-0406">Ion transport</keyword>
<protein>
    <recommendedName>
        <fullName evidence="7">Divalent metal cation transporter MntH</fullName>
    </recommendedName>
</protein>
<feature type="transmembrane region" description="Helical" evidence="7">
    <location>
        <begin position="161"/>
        <end position="183"/>
    </location>
</feature>
<dbReference type="NCBIfam" id="NF001923">
    <property type="entry name" value="PRK00701.1"/>
    <property type="match status" value="1"/>
</dbReference>
<dbReference type="GO" id="GO:0005384">
    <property type="term" value="F:manganese ion transmembrane transporter activity"/>
    <property type="evidence" value="ECO:0007669"/>
    <property type="project" value="TreeGrafter"/>
</dbReference>
<evidence type="ECO:0000313" key="9">
    <source>
        <dbReference type="EMBL" id="MVN89540.1"/>
    </source>
</evidence>
<dbReference type="InterPro" id="IPR001046">
    <property type="entry name" value="NRAMP_fam"/>
</dbReference>
<dbReference type="InterPro" id="IPR006016">
    <property type="entry name" value="UspA"/>
</dbReference>
<comment type="caution">
    <text evidence="9">The sequence shown here is derived from an EMBL/GenBank/DDBJ whole genome shotgun (WGS) entry which is preliminary data.</text>
</comment>
<feature type="transmembrane region" description="Helical" evidence="7">
    <location>
        <begin position="340"/>
        <end position="358"/>
    </location>
</feature>
<feature type="transmembrane region" description="Helical" evidence="7">
    <location>
        <begin position="252"/>
        <end position="273"/>
    </location>
</feature>
<evidence type="ECO:0000256" key="3">
    <source>
        <dbReference type="ARBA" id="ARBA00022692"/>
    </source>
</evidence>
<feature type="transmembrane region" description="Helical" evidence="7">
    <location>
        <begin position="438"/>
        <end position="460"/>
    </location>
</feature>
<dbReference type="NCBIfam" id="TIGR01197">
    <property type="entry name" value="nramp"/>
    <property type="match status" value="1"/>
</dbReference>
<reference evidence="9 10" key="1">
    <citation type="submission" date="2019-12" db="EMBL/GenBank/DDBJ databases">
        <title>Mucilaginibacter sp. HME9299 genome sequencing and assembly.</title>
        <authorList>
            <person name="Kang H."/>
            <person name="Kim H."/>
            <person name="Joh K."/>
        </authorList>
    </citation>
    <scope>NUCLEOTIDE SEQUENCE [LARGE SCALE GENOMIC DNA]</scope>
    <source>
        <strain evidence="9 10">HME9299</strain>
    </source>
</reference>
<dbReference type="GO" id="GO:0005886">
    <property type="term" value="C:plasma membrane"/>
    <property type="evidence" value="ECO:0007669"/>
    <property type="project" value="UniProtKB-SubCell"/>
</dbReference>
<name>A0A6I4I3F3_9SPHI</name>
<feature type="transmembrane region" description="Helical" evidence="7">
    <location>
        <begin position="132"/>
        <end position="154"/>
    </location>
</feature>
<dbReference type="Gene3D" id="3.40.50.620">
    <property type="entry name" value="HUPs"/>
    <property type="match status" value="1"/>
</dbReference>
<dbReference type="OrthoDB" id="9787548at2"/>
<dbReference type="Proteomes" id="UP000434850">
    <property type="component" value="Unassembled WGS sequence"/>
</dbReference>
<feature type="domain" description="UspA" evidence="8">
    <location>
        <begin position="489"/>
        <end position="622"/>
    </location>
</feature>
<gene>
    <name evidence="7 9" type="primary">mntH</name>
    <name evidence="9" type="ORF">GO816_00205</name>
</gene>
<proteinExistence type="inferred from homology"/>
<dbReference type="PANTHER" id="PTHR11706:SF33">
    <property type="entry name" value="NATURAL RESISTANCE-ASSOCIATED MACROPHAGE PROTEIN 2"/>
    <property type="match status" value="1"/>
</dbReference>
<evidence type="ECO:0000256" key="6">
    <source>
        <dbReference type="ARBA" id="ARBA00023136"/>
    </source>
</evidence>
<evidence type="ECO:0000256" key="7">
    <source>
        <dbReference type="HAMAP-Rule" id="MF_00221"/>
    </source>
</evidence>
<evidence type="ECO:0000259" key="8">
    <source>
        <dbReference type="Pfam" id="PF00582"/>
    </source>
</evidence>
<dbReference type="GO" id="GO:0015086">
    <property type="term" value="F:cadmium ion transmembrane transporter activity"/>
    <property type="evidence" value="ECO:0007669"/>
    <property type="project" value="TreeGrafter"/>
</dbReference>